<reference evidence="1 2" key="1">
    <citation type="journal article" date="2006" name="Science">
        <title>Phytophthora genome sequences uncover evolutionary origins and mechanisms of pathogenesis.</title>
        <authorList>
            <person name="Tyler B.M."/>
            <person name="Tripathy S."/>
            <person name="Zhang X."/>
            <person name="Dehal P."/>
            <person name="Jiang R.H."/>
            <person name="Aerts A."/>
            <person name="Arredondo F.D."/>
            <person name="Baxter L."/>
            <person name="Bensasson D."/>
            <person name="Beynon J.L."/>
            <person name="Chapman J."/>
            <person name="Damasceno C.M."/>
            <person name="Dorrance A.E."/>
            <person name="Dou D."/>
            <person name="Dickerman A.W."/>
            <person name="Dubchak I.L."/>
            <person name="Garbelotto M."/>
            <person name="Gijzen M."/>
            <person name="Gordon S.G."/>
            <person name="Govers F."/>
            <person name="Grunwald N.J."/>
            <person name="Huang W."/>
            <person name="Ivors K.L."/>
            <person name="Jones R.W."/>
            <person name="Kamoun S."/>
            <person name="Krampis K."/>
            <person name="Lamour K.H."/>
            <person name="Lee M.K."/>
            <person name="McDonald W.H."/>
            <person name="Medina M."/>
            <person name="Meijer H.J."/>
            <person name="Nordberg E.K."/>
            <person name="Maclean D.J."/>
            <person name="Ospina-Giraldo M.D."/>
            <person name="Morris P.F."/>
            <person name="Phuntumart V."/>
            <person name="Putnam N.H."/>
            <person name="Rash S."/>
            <person name="Rose J.K."/>
            <person name="Sakihama Y."/>
            <person name="Salamov A.A."/>
            <person name="Savidor A."/>
            <person name="Scheuring C.F."/>
            <person name="Smith B.M."/>
            <person name="Sobral B.W."/>
            <person name="Terry A."/>
            <person name="Torto-Alalibo T.A."/>
            <person name="Win J."/>
            <person name="Xu Z."/>
            <person name="Zhang H."/>
            <person name="Grigoriev I.V."/>
            <person name="Rokhsar D.S."/>
            <person name="Boore J.L."/>
        </authorList>
    </citation>
    <scope>NUCLEOTIDE SEQUENCE [LARGE SCALE GENOMIC DNA]</scope>
    <source>
        <strain evidence="1 2">P6497</strain>
    </source>
</reference>
<dbReference type="KEGG" id="psoj:PHYSODRAFT_525113"/>
<dbReference type="AlphaFoldDB" id="G5A7C6"/>
<evidence type="ECO:0000313" key="1">
    <source>
        <dbReference type="EMBL" id="EGZ09231.1"/>
    </source>
</evidence>
<protein>
    <recommendedName>
        <fullName evidence="3">HAT C-terminal dimerisation domain-containing protein</fullName>
    </recommendedName>
</protein>
<dbReference type="PANTHER" id="PTHR40866:SF1">
    <property type="entry name" value="BED-TYPE DOMAIN-CONTAINING PROTEIN"/>
    <property type="match status" value="1"/>
</dbReference>
<name>G5A7C6_PHYSP</name>
<dbReference type="Proteomes" id="UP000002640">
    <property type="component" value="Unassembled WGS sequence"/>
</dbReference>
<dbReference type="PANTHER" id="PTHR40866">
    <property type="entry name" value="BED-TYPE DOMAIN-CONTAINING PROTEIN"/>
    <property type="match status" value="1"/>
</dbReference>
<evidence type="ECO:0000313" key="2">
    <source>
        <dbReference type="Proteomes" id="UP000002640"/>
    </source>
</evidence>
<dbReference type="EMBL" id="JH159160">
    <property type="protein sequence ID" value="EGZ09231.1"/>
    <property type="molecule type" value="Genomic_DNA"/>
</dbReference>
<keyword evidence="2" id="KW-1185">Reference proteome</keyword>
<evidence type="ECO:0008006" key="3">
    <source>
        <dbReference type="Google" id="ProtNLM"/>
    </source>
</evidence>
<proteinExistence type="predicted"/>
<dbReference type="RefSeq" id="XP_009535864.1">
    <property type="nucleotide sequence ID" value="XM_009537569.1"/>
</dbReference>
<gene>
    <name evidence="1" type="ORF">PHYSODRAFT_525113</name>
</gene>
<dbReference type="GeneID" id="20660840"/>
<accession>G5A7C6</accession>
<sequence length="50" mass="5837">MSNVVERFFSIAWVTFGHQRHGLLPHTLETILFLSQNRSYWDATTVDNLS</sequence>
<dbReference type="InParanoid" id="G5A7C6"/>
<dbReference type="SMR" id="G5A7C6"/>
<organism evidence="1 2">
    <name type="scientific">Phytophthora sojae (strain P6497)</name>
    <name type="common">Soybean stem and root rot agent</name>
    <name type="synonym">Phytophthora megasperma f. sp. glycines</name>
    <dbReference type="NCBI Taxonomy" id="1094619"/>
    <lineage>
        <taxon>Eukaryota</taxon>
        <taxon>Sar</taxon>
        <taxon>Stramenopiles</taxon>
        <taxon>Oomycota</taxon>
        <taxon>Peronosporomycetes</taxon>
        <taxon>Peronosporales</taxon>
        <taxon>Peronosporaceae</taxon>
        <taxon>Phytophthora</taxon>
    </lineage>
</organism>